<evidence type="ECO:0000256" key="2">
    <source>
        <dbReference type="ARBA" id="ARBA00022553"/>
    </source>
</evidence>
<dbReference type="InterPro" id="IPR011993">
    <property type="entry name" value="PH-like_dom_sf"/>
</dbReference>
<dbReference type="RefSeq" id="XP_072565243.1">
    <property type="nucleotide sequence ID" value="XM_072709142.1"/>
</dbReference>
<dbReference type="InterPro" id="IPR030523">
    <property type="entry name" value="SH2B"/>
</dbReference>
<dbReference type="PROSITE" id="PS50001">
    <property type="entry name" value="SH2"/>
    <property type="match status" value="1"/>
</dbReference>
<keyword evidence="3 4" id="KW-0727">SH2 domain</keyword>
<dbReference type="Gene3D" id="6.10.140.110">
    <property type="match status" value="1"/>
</dbReference>
<dbReference type="Gene3D" id="3.30.505.10">
    <property type="entry name" value="SH2 domain"/>
    <property type="match status" value="1"/>
</dbReference>
<name>A0A3B3QJW5_9TELE</name>
<dbReference type="SMART" id="SM00233">
    <property type="entry name" value="PH"/>
    <property type="match status" value="1"/>
</dbReference>
<evidence type="ECO:0000313" key="9">
    <source>
        <dbReference type="Proteomes" id="UP000261540"/>
    </source>
</evidence>
<dbReference type="STRING" id="1676925.ENSPKIP00000007047"/>
<dbReference type="FunFam" id="3.30.505.10:FF:000008">
    <property type="entry name" value="SH2B adapter protein 1 isoform 2"/>
    <property type="match status" value="1"/>
</dbReference>
<reference evidence="8" key="1">
    <citation type="submission" date="2025-08" db="UniProtKB">
        <authorList>
            <consortium name="Ensembl"/>
        </authorList>
    </citation>
    <scope>IDENTIFICATION</scope>
</reference>
<dbReference type="Gene3D" id="2.30.29.30">
    <property type="entry name" value="Pleckstrin-homology domain (PH domain)/Phosphotyrosine-binding domain (PTB)"/>
    <property type="match status" value="1"/>
</dbReference>
<protein>
    <submittedName>
        <fullName evidence="8">SH2B adaptor protein 3</fullName>
    </submittedName>
</protein>
<dbReference type="SUPFAM" id="SSF50729">
    <property type="entry name" value="PH domain-like"/>
    <property type="match status" value="1"/>
</dbReference>
<dbReference type="GO" id="GO:0005068">
    <property type="term" value="F:transmembrane receptor protein tyrosine kinase adaptor activity"/>
    <property type="evidence" value="ECO:0007669"/>
    <property type="project" value="TreeGrafter"/>
</dbReference>
<dbReference type="SUPFAM" id="SSF55550">
    <property type="entry name" value="SH2 domain"/>
    <property type="match status" value="1"/>
</dbReference>
<dbReference type="PROSITE" id="PS50003">
    <property type="entry name" value="PH_DOMAIN"/>
    <property type="match status" value="1"/>
</dbReference>
<keyword evidence="9" id="KW-1185">Reference proteome</keyword>
<dbReference type="InterPro" id="IPR001849">
    <property type="entry name" value="PH_domain"/>
</dbReference>
<feature type="region of interest" description="Disordered" evidence="5">
    <location>
        <begin position="203"/>
        <end position="224"/>
    </location>
</feature>
<dbReference type="AlphaFoldDB" id="A0A3B3QJW5"/>
<dbReference type="Pfam" id="PF00017">
    <property type="entry name" value="SH2"/>
    <property type="match status" value="1"/>
</dbReference>
<evidence type="ECO:0000259" key="7">
    <source>
        <dbReference type="PROSITE" id="PS50003"/>
    </source>
</evidence>
<evidence type="ECO:0000256" key="4">
    <source>
        <dbReference type="PROSITE-ProRule" id="PRU00191"/>
    </source>
</evidence>
<dbReference type="PRINTS" id="PR00401">
    <property type="entry name" value="SH2DOMAIN"/>
</dbReference>
<reference evidence="8" key="2">
    <citation type="submission" date="2025-09" db="UniProtKB">
        <authorList>
            <consortium name="Ensembl"/>
        </authorList>
    </citation>
    <scope>IDENTIFICATION</scope>
</reference>
<dbReference type="RefSeq" id="XP_023680386.1">
    <property type="nucleotide sequence ID" value="XM_023824618.2"/>
</dbReference>
<dbReference type="PANTHER" id="PTHR10872:SF1">
    <property type="entry name" value="SH2B ADAPTER PROTEIN 3"/>
    <property type="match status" value="1"/>
</dbReference>
<dbReference type="InterPro" id="IPR000980">
    <property type="entry name" value="SH2"/>
</dbReference>
<comment type="similarity">
    <text evidence="1">Belongs to the SH2B adapter family.</text>
</comment>
<dbReference type="Pfam" id="PF00169">
    <property type="entry name" value="PH"/>
    <property type="match status" value="1"/>
</dbReference>
<dbReference type="InterPro" id="IPR036860">
    <property type="entry name" value="SH2_dom_sf"/>
</dbReference>
<dbReference type="GO" id="GO:0035556">
    <property type="term" value="P:intracellular signal transduction"/>
    <property type="evidence" value="ECO:0007669"/>
    <property type="project" value="TreeGrafter"/>
</dbReference>
<evidence type="ECO:0000259" key="6">
    <source>
        <dbReference type="PROSITE" id="PS50001"/>
    </source>
</evidence>
<keyword evidence="2" id="KW-0597">Phosphoprotein</keyword>
<organism evidence="8 9">
    <name type="scientific">Paramormyrops kingsleyae</name>
    <dbReference type="NCBI Taxonomy" id="1676925"/>
    <lineage>
        <taxon>Eukaryota</taxon>
        <taxon>Metazoa</taxon>
        <taxon>Chordata</taxon>
        <taxon>Craniata</taxon>
        <taxon>Vertebrata</taxon>
        <taxon>Euteleostomi</taxon>
        <taxon>Actinopterygii</taxon>
        <taxon>Neopterygii</taxon>
        <taxon>Teleostei</taxon>
        <taxon>Osteoglossocephala</taxon>
        <taxon>Osteoglossomorpha</taxon>
        <taxon>Osteoglossiformes</taxon>
        <taxon>Mormyridae</taxon>
        <taxon>Paramormyrops</taxon>
    </lineage>
</organism>
<dbReference type="InterPro" id="IPR015012">
    <property type="entry name" value="Phe_ZIP"/>
</dbReference>
<dbReference type="InterPro" id="IPR036290">
    <property type="entry name" value="Phe_ZIP_sf"/>
</dbReference>
<dbReference type="SUPFAM" id="SSF109805">
    <property type="entry name" value="Phenylalanine zipper"/>
    <property type="match status" value="1"/>
</dbReference>
<dbReference type="SMART" id="SM00252">
    <property type="entry name" value="SH2"/>
    <property type="match status" value="1"/>
</dbReference>
<feature type="domain" description="SH2" evidence="6">
    <location>
        <begin position="426"/>
        <end position="503"/>
    </location>
</feature>
<evidence type="ECO:0000256" key="5">
    <source>
        <dbReference type="SAM" id="MobiDB-lite"/>
    </source>
</evidence>
<dbReference type="OrthoDB" id="10047184at2759"/>
<dbReference type="Proteomes" id="UP000261540">
    <property type="component" value="Unplaced"/>
</dbReference>
<feature type="region of interest" description="Disordered" evidence="5">
    <location>
        <begin position="126"/>
        <end position="182"/>
    </location>
</feature>
<feature type="region of interest" description="Disordered" evidence="5">
    <location>
        <begin position="561"/>
        <end position="637"/>
    </location>
</feature>
<proteinExistence type="inferred from homology"/>
<dbReference type="Pfam" id="PF08916">
    <property type="entry name" value="Phe_ZIP"/>
    <property type="match status" value="1"/>
</dbReference>
<dbReference type="RefSeq" id="XP_023680383.1">
    <property type="nucleotide sequence ID" value="XM_023824615.2"/>
</dbReference>
<evidence type="ECO:0000313" key="8">
    <source>
        <dbReference type="Ensembl" id="ENSPKIP00000007047.1"/>
    </source>
</evidence>
<dbReference type="Ensembl" id="ENSPKIT00000031091.1">
    <property type="protein sequence ID" value="ENSPKIP00000007047.1"/>
    <property type="gene ID" value="ENSPKIG00000023098.1"/>
</dbReference>
<dbReference type="GeneID" id="111850583"/>
<accession>A0A3B3QJW5</accession>
<feature type="compositionally biased region" description="Basic and acidic residues" evidence="5">
    <location>
        <begin position="147"/>
        <end position="157"/>
    </location>
</feature>
<evidence type="ECO:0000256" key="3">
    <source>
        <dbReference type="ARBA" id="ARBA00022999"/>
    </source>
</evidence>
<dbReference type="RefSeq" id="XP_023680385.1">
    <property type="nucleotide sequence ID" value="XM_023824617.2"/>
</dbReference>
<dbReference type="CDD" id="cd01231">
    <property type="entry name" value="PH_SH2B_family"/>
    <property type="match status" value="1"/>
</dbReference>
<dbReference type="GO" id="GO:0005886">
    <property type="term" value="C:plasma membrane"/>
    <property type="evidence" value="ECO:0007669"/>
    <property type="project" value="TreeGrafter"/>
</dbReference>
<dbReference type="PANTHER" id="PTHR10872">
    <property type="entry name" value="SH2B ADAPTER PROTEIN"/>
    <property type="match status" value="1"/>
</dbReference>
<evidence type="ECO:0000256" key="1">
    <source>
        <dbReference type="ARBA" id="ARBA00010220"/>
    </source>
</evidence>
<feature type="domain" description="PH" evidence="7">
    <location>
        <begin position="255"/>
        <end position="370"/>
    </location>
</feature>
<feature type="region of interest" description="Disordered" evidence="5">
    <location>
        <begin position="368"/>
        <end position="402"/>
    </location>
</feature>
<sequence>MNGNTIHNGTGVPSSVAPPPRGWQEFCELHAIAAARELAKHYRRFASERPRHDVPSPDSFLKQFNHLFQQFFCSEVAGEAPLPAPPPTGCRRVTSFSGALDYREAGRPGSQALITVVAFKGDPPTCGSPPSVPCEQEQPPRCSATDTTRHDRGRSQEEAGTSAAERYSPQPMLPLHPGHSDPTHFSVRQIRCDVCRLFKKQIPRPADGGGAPDEGLPSGTLATPLAQKSPPAGSFLNRLANKFRASLKQRSRLRGVCKEGQLRYLVVDDTISDAQPRWQRCQLLLRKAQEGQVTDGYQLDLYDPPKASSPKLTARLSDICEVRRCKPLEMPDNVNTFVLKLNHSPGSIIFETDSDQQVSSWTTEIKEHLSSRSDGTDVELTSPTPGDLPAGARRGSSESTSLGSAHFAPLEQTYQKMDHFLSSYPWFHGPISRVKAAHLVQTSGLQGHGVFLVRQSETRRGDYVLTFNFQGKAKHLRLSLTEYGQCRVQHLHFSSVTEMLSHFCLFPIPLECGSACNVKLSSFVMASPALPGQSSSPPAGMLVPFSLHRWSSEPSLARCNPAGCPRATPAPGPAPSGSGAQPQLSTAIGPPLLPGPSHQEQPAAEGLRRSDSVGRRPLQWHPNPRPAPSPQRDSDYELELLDRGRKRAIDNQYMFL</sequence>
<dbReference type="GeneTree" id="ENSGT00950000183191"/>